<feature type="transmembrane region" description="Helical" evidence="5">
    <location>
        <begin position="96"/>
        <end position="116"/>
    </location>
</feature>
<sequence length="122" mass="13882">MDWFYSYILKDGAGQPIGWEQINNWTSAQGILWLHLDYARDRTAITQEELNSHLSEQMNKTMYILSIVAAIFLPLGLSTGLLGINVGAIPGTDNKFAFVFGSMFLVAFAFVQIFIFKRKKWL</sequence>
<dbReference type="PANTHER" id="PTHR46494:SF3">
    <property type="entry name" value="ZINC TRANSPORT PROTEIN ZNTB"/>
    <property type="match status" value="1"/>
</dbReference>
<keyword evidence="2 5" id="KW-0812">Transmembrane</keyword>
<reference evidence="6 7" key="1">
    <citation type="submission" date="2019-03" db="EMBL/GenBank/DDBJ databases">
        <title>Genomic Encyclopedia of Type Strains, Phase IV (KMG-IV): sequencing the most valuable type-strain genomes for metagenomic binning, comparative biology and taxonomic classification.</title>
        <authorList>
            <person name="Goeker M."/>
        </authorList>
    </citation>
    <scope>NUCLEOTIDE SEQUENCE [LARGE SCALE GENOMIC DNA]</scope>
    <source>
        <strain evidence="6 7">DSM 100309</strain>
    </source>
</reference>
<dbReference type="OrthoDB" id="9803484at2"/>
<evidence type="ECO:0000256" key="4">
    <source>
        <dbReference type="ARBA" id="ARBA00023136"/>
    </source>
</evidence>
<accession>A0A4R3YGE0</accession>
<evidence type="ECO:0000256" key="2">
    <source>
        <dbReference type="ARBA" id="ARBA00022692"/>
    </source>
</evidence>
<comment type="subcellular location">
    <subcellularLocation>
        <location evidence="1">Cell membrane</location>
        <topology evidence="1">Multi-pass membrane protein</topology>
    </subcellularLocation>
</comment>
<dbReference type="GO" id="GO:0005886">
    <property type="term" value="C:plasma membrane"/>
    <property type="evidence" value="ECO:0007669"/>
    <property type="project" value="UniProtKB-SubCell"/>
</dbReference>
<dbReference type="Pfam" id="PF01544">
    <property type="entry name" value="CorA"/>
    <property type="match status" value="1"/>
</dbReference>
<evidence type="ECO:0000256" key="5">
    <source>
        <dbReference type="SAM" id="Phobius"/>
    </source>
</evidence>
<evidence type="ECO:0000256" key="3">
    <source>
        <dbReference type="ARBA" id="ARBA00022989"/>
    </source>
</evidence>
<evidence type="ECO:0000313" key="7">
    <source>
        <dbReference type="Proteomes" id="UP000295367"/>
    </source>
</evidence>
<protein>
    <submittedName>
        <fullName evidence="6">CorA-like Mg2+ transporter protein</fullName>
    </submittedName>
</protein>
<dbReference type="Gene3D" id="1.20.58.340">
    <property type="entry name" value="Magnesium transport protein CorA, transmembrane region"/>
    <property type="match status" value="1"/>
</dbReference>
<organism evidence="6 7">
    <name type="scientific">Sulfurirhabdus autotrophica</name>
    <dbReference type="NCBI Taxonomy" id="1706046"/>
    <lineage>
        <taxon>Bacteria</taxon>
        <taxon>Pseudomonadati</taxon>
        <taxon>Pseudomonadota</taxon>
        <taxon>Betaproteobacteria</taxon>
        <taxon>Nitrosomonadales</taxon>
        <taxon>Sulfuricellaceae</taxon>
        <taxon>Sulfurirhabdus</taxon>
    </lineage>
</organism>
<dbReference type="SUPFAM" id="SSF144083">
    <property type="entry name" value="Magnesium transport protein CorA, transmembrane region"/>
    <property type="match status" value="1"/>
</dbReference>
<dbReference type="GO" id="GO:0015087">
    <property type="term" value="F:cobalt ion transmembrane transporter activity"/>
    <property type="evidence" value="ECO:0007669"/>
    <property type="project" value="TreeGrafter"/>
</dbReference>
<evidence type="ECO:0000313" key="6">
    <source>
        <dbReference type="EMBL" id="TCV90288.1"/>
    </source>
</evidence>
<dbReference type="GO" id="GO:0050897">
    <property type="term" value="F:cobalt ion binding"/>
    <property type="evidence" value="ECO:0007669"/>
    <property type="project" value="TreeGrafter"/>
</dbReference>
<dbReference type="InterPro" id="IPR002523">
    <property type="entry name" value="MgTranspt_CorA/ZnTranspt_ZntB"/>
</dbReference>
<gene>
    <name evidence="6" type="ORF">EDC63_101258</name>
</gene>
<dbReference type="RefSeq" id="WP_124947749.1">
    <property type="nucleotide sequence ID" value="NZ_BHVT01000073.1"/>
</dbReference>
<dbReference type="InterPro" id="IPR045863">
    <property type="entry name" value="CorA_TM1_TM2"/>
</dbReference>
<proteinExistence type="predicted"/>
<keyword evidence="4 5" id="KW-0472">Membrane</keyword>
<dbReference type="GO" id="GO:0015095">
    <property type="term" value="F:magnesium ion transmembrane transporter activity"/>
    <property type="evidence" value="ECO:0007669"/>
    <property type="project" value="TreeGrafter"/>
</dbReference>
<dbReference type="GO" id="GO:0000287">
    <property type="term" value="F:magnesium ion binding"/>
    <property type="evidence" value="ECO:0007669"/>
    <property type="project" value="TreeGrafter"/>
</dbReference>
<dbReference type="Proteomes" id="UP000295367">
    <property type="component" value="Unassembled WGS sequence"/>
</dbReference>
<feature type="transmembrane region" description="Helical" evidence="5">
    <location>
        <begin position="62"/>
        <end position="84"/>
    </location>
</feature>
<name>A0A4R3YGE0_9PROT</name>
<keyword evidence="3 5" id="KW-1133">Transmembrane helix</keyword>
<evidence type="ECO:0000256" key="1">
    <source>
        <dbReference type="ARBA" id="ARBA00004651"/>
    </source>
</evidence>
<dbReference type="EMBL" id="SMCO01000001">
    <property type="protein sequence ID" value="TCV90288.1"/>
    <property type="molecule type" value="Genomic_DNA"/>
</dbReference>
<keyword evidence="7" id="KW-1185">Reference proteome</keyword>
<dbReference type="AlphaFoldDB" id="A0A4R3YGE0"/>
<dbReference type="PANTHER" id="PTHR46494">
    <property type="entry name" value="CORA FAMILY METAL ION TRANSPORTER (EUROFUNG)"/>
    <property type="match status" value="1"/>
</dbReference>
<comment type="caution">
    <text evidence="6">The sequence shown here is derived from an EMBL/GenBank/DDBJ whole genome shotgun (WGS) entry which is preliminary data.</text>
</comment>